<keyword evidence="3" id="KW-1185">Reference proteome</keyword>
<accession>A0ABQ9EVA5</accession>
<dbReference type="EMBL" id="JARBDR010000657">
    <property type="protein sequence ID" value="KAJ8309110.1"/>
    <property type="molecule type" value="Genomic_DNA"/>
</dbReference>
<evidence type="ECO:0000313" key="2">
    <source>
        <dbReference type="EMBL" id="KAJ8309110.1"/>
    </source>
</evidence>
<feature type="region of interest" description="Disordered" evidence="1">
    <location>
        <begin position="140"/>
        <end position="161"/>
    </location>
</feature>
<organism evidence="2 3">
    <name type="scientific">Tegillarca granosa</name>
    <name type="common">Malaysian cockle</name>
    <name type="synonym">Anadara granosa</name>
    <dbReference type="NCBI Taxonomy" id="220873"/>
    <lineage>
        <taxon>Eukaryota</taxon>
        <taxon>Metazoa</taxon>
        <taxon>Spiralia</taxon>
        <taxon>Lophotrochozoa</taxon>
        <taxon>Mollusca</taxon>
        <taxon>Bivalvia</taxon>
        <taxon>Autobranchia</taxon>
        <taxon>Pteriomorphia</taxon>
        <taxon>Arcoida</taxon>
        <taxon>Arcoidea</taxon>
        <taxon>Arcidae</taxon>
        <taxon>Tegillarca</taxon>
    </lineage>
</organism>
<sequence>MLEQPDPEQREALDGRRKIKGMCETRWSSRADALNTFKSAHSIIVDTLDDLATDGDKNAKQLMLAIQDFGFIIALVVAEHVLQYSLFLTCYTLATRPTLDLVEAASEAKTVIASFRRIRQDDNIWQELYRDILTLAEKQDVQPSKPRTAGRQQHRNNMPADTPEQYWRRSVFYPMLNHMANEIEERIVVPKDRFLAQYLIPSRLNSLTRDMNLTFLPHS</sequence>
<evidence type="ECO:0000313" key="3">
    <source>
        <dbReference type="Proteomes" id="UP001217089"/>
    </source>
</evidence>
<comment type="caution">
    <text evidence="2">The sequence shown here is derived from an EMBL/GenBank/DDBJ whole genome shotgun (WGS) entry which is preliminary data.</text>
</comment>
<dbReference type="InterPro" id="IPR052958">
    <property type="entry name" value="IFN-induced_PKR_regulator"/>
</dbReference>
<name>A0ABQ9EVA5_TEGGR</name>
<evidence type="ECO:0000256" key="1">
    <source>
        <dbReference type="SAM" id="MobiDB-lite"/>
    </source>
</evidence>
<dbReference type="Proteomes" id="UP001217089">
    <property type="component" value="Unassembled WGS sequence"/>
</dbReference>
<reference evidence="2 3" key="1">
    <citation type="submission" date="2022-12" db="EMBL/GenBank/DDBJ databases">
        <title>Chromosome-level genome of Tegillarca granosa.</title>
        <authorList>
            <person name="Kim J."/>
        </authorList>
    </citation>
    <scope>NUCLEOTIDE SEQUENCE [LARGE SCALE GENOMIC DNA]</scope>
    <source>
        <strain evidence="2">Teg-2019</strain>
        <tissue evidence="2">Adductor muscle</tissue>
    </source>
</reference>
<dbReference type="PANTHER" id="PTHR46289:SF14">
    <property type="entry name" value="DUF4371 DOMAIN-CONTAINING PROTEIN"/>
    <property type="match status" value="1"/>
</dbReference>
<gene>
    <name evidence="2" type="ORF">KUTeg_013984</name>
</gene>
<protein>
    <submittedName>
        <fullName evidence="2">Uncharacterized protein</fullName>
    </submittedName>
</protein>
<dbReference type="PANTHER" id="PTHR46289">
    <property type="entry name" value="52 KDA REPRESSOR OF THE INHIBITOR OF THE PROTEIN KINASE-LIKE PROTEIN-RELATED"/>
    <property type="match status" value="1"/>
</dbReference>
<proteinExistence type="predicted"/>